<accession>A0AAX6F4X9</accession>
<feature type="compositionally biased region" description="Basic and acidic residues" evidence="1">
    <location>
        <begin position="1"/>
        <end position="16"/>
    </location>
</feature>
<keyword evidence="3" id="KW-1185">Reference proteome</keyword>
<evidence type="ECO:0000256" key="1">
    <source>
        <dbReference type="SAM" id="MobiDB-lite"/>
    </source>
</evidence>
<organism evidence="2 3">
    <name type="scientific">Iris pallida</name>
    <name type="common">Sweet iris</name>
    <dbReference type="NCBI Taxonomy" id="29817"/>
    <lineage>
        <taxon>Eukaryota</taxon>
        <taxon>Viridiplantae</taxon>
        <taxon>Streptophyta</taxon>
        <taxon>Embryophyta</taxon>
        <taxon>Tracheophyta</taxon>
        <taxon>Spermatophyta</taxon>
        <taxon>Magnoliopsida</taxon>
        <taxon>Liliopsida</taxon>
        <taxon>Asparagales</taxon>
        <taxon>Iridaceae</taxon>
        <taxon>Iridoideae</taxon>
        <taxon>Irideae</taxon>
        <taxon>Iris</taxon>
    </lineage>
</organism>
<comment type="caution">
    <text evidence="2">The sequence shown here is derived from an EMBL/GenBank/DDBJ whole genome shotgun (WGS) entry which is preliminary data.</text>
</comment>
<sequence length="250" mass="28522">MRQVEHSALDLREGRGYRPGHAPGPSSHIHQRPQPSEQLAAALNEHLVGEVGIALHPFVHQHVELAPLARRIPYAHPVGYFERGRRLVPFEPGAEGVPRFQKCLVQHQGQEWRKALALSLDKDRGVGGERECDFVFFFVWFFVVAALCCEESRVHQEAHETAQARSSRRRNRQRCRQLRECDGISVVVNRVGYRQLHCALESHGVDEAERVVPKTGLSMRQRFSIDGIHHCRLQAGVLLCCNSFRTSRHR</sequence>
<protein>
    <submittedName>
        <fullName evidence="2">Trans-resveratrol di-O-methyltransferase-like</fullName>
    </submittedName>
</protein>
<dbReference type="Proteomes" id="UP001140949">
    <property type="component" value="Unassembled WGS sequence"/>
</dbReference>
<reference evidence="2" key="1">
    <citation type="journal article" date="2023" name="GigaByte">
        <title>Genome assembly of the bearded iris, Iris pallida Lam.</title>
        <authorList>
            <person name="Bruccoleri R.E."/>
            <person name="Oakeley E.J."/>
            <person name="Faust A.M.E."/>
            <person name="Altorfer M."/>
            <person name="Dessus-Babus S."/>
            <person name="Burckhardt D."/>
            <person name="Oertli M."/>
            <person name="Naumann U."/>
            <person name="Petersen F."/>
            <person name="Wong J."/>
        </authorList>
    </citation>
    <scope>NUCLEOTIDE SEQUENCE</scope>
    <source>
        <strain evidence="2">GSM-AAB239-AS_SAM_17_03QT</strain>
    </source>
</reference>
<gene>
    <name evidence="2" type="ORF">M6B38_153890</name>
</gene>
<feature type="region of interest" description="Disordered" evidence="1">
    <location>
        <begin position="1"/>
        <end position="34"/>
    </location>
</feature>
<dbReference type="EMBL" id="JANAVB010031619">
    <property type="protein sequence ID" value="KAJ6811457.1"/>
    <property type="molecule type" value="Genomic_DNA"/>
</dbReference>
<dbReference type="AlphaFoldDB" id="A0AAX6F4X9"/>
<evidence type="ECO:0000313" key="2">
    <source>
        <dbReference type="EMBL" id="KAJ6811457.1"/>
    </source>
</evidence>
<reference evidence="2" key="2">
    <citation type="submission" date="2023-04" db="EMBL/GenBank/DDBJ databases">
        <authorList>
            <person name="Bruccoleri R.E."/>
            <person name="Oakeley E.J."/>
            <person name="Faust A.-M."/>
            <person name="Dessus-Babus S."/>
            <person name="Altorfer M."/>
            <person name="Burckhardt D."/>
            <person name="Oertli M."/>
            <person name="Naumann U."/>
            <person name="Petersen F."/>
            <person name="Wong J."/>
        </authorList>
    </citation>
    <scope>NUCLEOTIDE SEQUENCE</scope>
    <source>
        <strain evidence="2">GSM-AAB239-AS_SAM_17_03QT</strain>
        <tissue evidence="2">Leaf</tissue>
    </source>
</reference>
<name>A0AAX6F4X9_IRIPA</name>
<proteinExistence type="predicted"/>
<evidence type="ECO:0000313" key="3">
    <source>
        <dbReference type="Proteomes" id="UP001140949"/>
    </source>
</evidence>